<protein>
    <submittedName>
        <fullName evidence="11">Mrvi1 protein</fullName>
    </submittedName>
</protein>
<dbReference type="Pfam" id="PF05781">
    <property type="entry name" value="MRVI1"/>
    <property type="match status" value="1"/>
</dbReference>
<dbReference type="EMBL" id="ASGP02000004">
    <property type="protein sequence ID" value="KAH9510912.1"/>
    <property type="molecule type" value="Genomic_DNA"/>
</dbReference>
<organism evidence="11 12">
    <name type="scientific">Dermatophagoides farinae</name>
    <name type="common">American house dust mite</name>
    <dbReference type="NCBI Taxonomy" id="6954"/>
    <lineage>
        <taxon>Eukaryota</taxon>
        <taxon>Metazoa</taxon>
        <taxon>Ecdysozoa</taxon>
        <taxon>Arthropoda</taxon>
        <taxon>Chelicerata</taxon>
        <taxon>Arachnida</taxon>
        <taxon>Acari</taxon>
        <taxon>Acariformes</taxon>
        <taxon>Sarcoptiformes</taxon>
        <taxon>Astigmata</taxon>
        <taxon>Psoroptidia</taxon>
        <taxon>Analgoidea</taxon>
        <taxon>Pyroglyphidae</taxon>
        <taxon>Dermatophagoidinae</taxon>
        <taxon>Dermatophagoides</taxon>
    </lineage>
</organism>
<sequence>MTWLRKHGLMANNKNSLNHSSKYSITKKSLGILSKSDLGQDNQSLAIIKPKSSSSPSSIKISENISQGTSESASHLSSINHHERLSDSRQQINGNCSERFPITTASQSTIDTIANTIKQQTNQAKLVSDVIVVDADSKQSFETSDINTTTMTYECHESFNQTHDHHGSVIRNESFDDDNNGNDPPKNNDSYDQYEMKVADQQRQIDLITKKLLYMEEHIIDLNTENVSLRKQLQQNEELFRKKIQLREDEIESLQESIMEMETINADLRFKEQEVQMQKRIHLEDVKLLKQQLVVREAELNELNNSCRRLAELELSYRNVQDELATLKLNNCQTLNQLEDNYRLLFAEKDFEIGILKVKIDELTHELCNSVVDSDYRHSYNSHHQQNQQSSNLTNNSISTSEQIIHCSVCGAVETRIVNNNNDIVISAKIQSSSSSSSSSSSFETNSHQTNTNIGLLSVDSSDQTNESTVVFIESQLNQQQSSPNCTDDKLSLNVEAKMRRKHSLKRISSCDIADGDSFGMSLPYVANNNDHHHSNIISGVDCNNNSQTVIRSNLVGSGISPATEMNRSEVFPSLPDVMLRKLCLLRENTCNIESLSEQEIDAKFHTLSLAFKTDKFTIEQRVQLYRHQRDIAENDAQIELNHLSEFVQELYRLLLGSESRYFYNTSLMQLKELKDMLDKIDMQVQVIKASMMKISSRSELYGSVKQEEKLSTAFDVILLHTENLKRAKERDAKELEDMKRLLATTGLNKHDQDHDDFNMASSHNGRRTKNRDSRRIGPLLMANQLQNIQVSYQQTSRGSGSDNQNYMRTRRLSVPAAEIRNRPRLLQLFNEATARQLQEKDDKSDDDIDDDDADDDDEQMNMAKHRHIQRHRTLTSIDDHKESASDDNDHEQMDSLKQESKSDGIDRFEATATNSRDDSDHDDGGSDNNCTTNDNDLINHRQQPATMPEKVSNRNSISESHKLKIQMFYQKLVEKLTPFEDRTWRDKFVEKIQELYCLLCMLVFTIRSVVASITESGRSRFRNLRRQTNSYDNLRFTISAIFIFIAAMILAFSVILPMVSSSS</sequence>
<reference evidence="11" key="1">
    <citation type="submission" date="2013-05" db="EMBL/GenBank/DDBJ databases">
        <authorList>
            <person name="Yim A.K.Y."/>
            <person name="Chan T.F."/>
            <person name="Ji K.M."/>
            <person name="Liu X.Y."/>
            <person name="Zhou J.W."/>
            <person name="Li R.Q."/>
            <person name="Yang K.Y."/>
            <person name="Li J."/>
            <person name="Li M."/>
            <person name="Law P.T.W."/>
            <person name="Wu Y.L."/>
            <person name="Cai Z.L."/>
            <person name="Qin H."/>
            <person name="Bao Y."/>
            <person name="Leung R.K.K."/>
            <person name="Ng P.K.S."/>
            <person name="Zou J."/>
            <person name="Zhong X.J."/>
            <person name="Ran P.X."/>
            <person name="Zhong N.S."/>
            <person name="Liu Z.G."/>
            <person name="Tsui S.K.W."/>
        </authorList>
    </citation>
    <scope>NUCLEOTIDE SEQUENCE</scope>
    <source>
        <strain evidence="11">Derf</strain>
        <tissue evidence="11">Whole organism</tissue>
    </source>
</reference>
<feature type="compositionally biased region" description="Acidic residues" evidence="9">
    <location>
        <begin position="845"/>
        <end position="860"/>
    </location>
</feature>
<comment type="subcellular location">
    <subcellularLocation>
        <location evidence="2">Cytoplasm</location>
    </subcellularLocation>
    <subcellularLocation>
        <location evidence="1">Membrane</location>
        <topology evidence="1">Single-pass membrane protein</topology>
    </subcellularLocation>
</comment>
<keyword evidence="3" id="KW-0963">Cytoplasm</keyword>
<dbReference type="Proteomes" id="UP000790347">
    <property type="component" value="Unassembled WGS sequence"/>
</dbReference>
<proteinExistence type="predicted"/>
<evidence type="ECO:0000256" key="6">
    <source>
        <dbReference type="ARBA" id="ARBA00023054"/>
    </source>
</evidence>
<evidence type="ECO:0000313" key="12">
    <source>
        <dbReference type="Proteomes" id="UP000790347"/>
    </source>
</evidence>
<feature type="compositionally biased region" description="Polar residues" evidence="9">
    <location>
        <begin position="63"/>
        <end position="79"/>
    </location>
</feature>
<feature type="region of interest" description="Disordered" evidence="9">
    <location>
        <begin position="747"/>
        <end position="774"/>
    </location>
</feature>
<evidence type="ECO:0000256" key="4">
    <source>
        <dbReference type="ARBA" id="ARBA00022692"/>
    </source>
</evidence>
<feature type="region of interest" description="Disordered" evidence="9">
    <location>
        <begin position="169"/>
        <end position="190"/>
    </location>
</feature>
<feature type="compositionally biased region" description="Basic and acidic residues" evidence="9">
    <location>
        <begin position="749"/>
        <end position="758"/>
    </location>
</feature>
<evidence type="ECO:0000256" key="5">
    <source>
        <dbReference type="ARBA" id="ARBA00022989"/>
    </source>
</evidence>
<feature type="region of interest" description="Disordered" evidence="9">
    <location>
        <begin position="793"/>
        <end position="816"/>
    </location>
</feature>
<dbReference type="PANTHER" id="PTHR15352">
    <property type="entry name" value="LYMPHOID-RESTRICTED MEMBRANE PROTEIN, JAW1"/>
    <property type="match status" value="1"/>
</dbReference>
<feature type="compositionally biased region" description="Basic and acidic residues" evidence="9">
    <location>
        <begin position="891"/>
        <end position="925"/>
    </location>
</feature>
<feature type="compositionally biased region" description="Low complexity" evidence="9">
    <location>
        <begin position="47"/>
        <end position="62"/>
    </location>
</feature>
<feature type="region of interest" description="Disordered" evidence="9">
    <location>
        <begin position="47"/>
        <end position="88"/>
    </location>
</feature>
<evidence type="ECO:0000256" key="9">
    <source>
        <dbReference type="SAM" id="MobiDB-lite"/>
    </source>
</evidence>
<feature type="transmembrane region" description="Helical" evidence="10">
    <location>
        <begin position="1035"/>
        <end position="1060"/>
    </location>
</feature>
<evidence type="ECO:0000256" key="8">
    <source>
        <dbReference type="SAM" id="Coils"/>
    </source>
</evidence>
<evidence type="ECO:0000256" key="1">
    <source>
        <dbReference type="ARBA" id="ARBA00004167"/>
    </source>
</evidence>
<dbReference type="GO" id="GO:0005737">
    <property type="term" value="C:cytoplasm"/>
    <property type="evidence" value="ECO:0007669"/>
    <property type="project" value="UniProtKB-SubCell"/>
</dbReference>
<evidence type="ECO:0000256" key="2">
    <source>
        <dbReference type="ARBA" id="ARBA00004496"/>
    </source>
</evidence>
<keyword evidence="12" id="KW-1185">Reference proteome</keyword>
<dbReference type="AlphaFoldDB" id="A0A922HXW6"/>
<reference evidence="11" key="2">
    <citation type="journal article" date="2022" name="Res Sq">
        <title>Comparative Genomics Reveals Insights into the Divergent Evolution of Astigmatic Mites and Household Pest Adaptations.</title>
        <authorList>
            <person name="Xiong Q."/>
            <person name="Wan A.T.-Y."/>
            <person name="Liu X.-Y."/>
            <person name="Fung C.S.-H."/>
            <person name="Xiao X."/>
            <person name="Malainual N."/>
            <person name="Hou J."/>
            <person name="Wang L."/>
            <person name="Wang M."/>
            <person name="Yang K."/>
            <person name="Cui Y."/>
            <person name="Leung E."/>
            <person name="Nong W."/>
            <person name="Shin S.-K."/>
            <person name="Au S."/>
            <person name="Jeong K.Y."/>
            <person name="Chew F.T."/>
            <person name="Hui J."/>
            <person name="Leung T.F."/>
            <person name="Tungtrongchitr A."/>
            <person name="Zhong N."/>
            <person name="Liu Z."/>
            <person name="Tsui S."/>
        </authorList>
    </citation>
    <scope>NUCLEOTIDE SEQUENCE</scope>
    <source>
        <strain evidence="11">Derf</strain>
        <tissue evidence="11">Whole organism</tissue>
    </source>
</reference>
<feature type="transmembrane region" description="Helical" evidence="10">
    <location>
        <begin position="996"/>
        <end position="1014"/>
    </location>
</feature>
<keyword evidence="6 8" id="KW-0175">Coiled coil</keyword>
<evidence type="ECO:0000256" key="10">
    <source>
        <dbReference type="SAM" id="Phobius"/>
    </source>
</evidence>
<keyword evidence="5 10" id="KW-1133">Transmembrane helix</keyword>
<keyword evidence="7 10" id="KW-0472">Membrane</keyword>
<dbReference type="GO" id="GO:0016020">
    <property type="term" value="C:membrane"/>
    <property type="evidence" value="ECO:0007669"/>
    <property type="project" value="UniProtKB-SubCell"/>
</dbReference>
<feature type="coiled-coil region" evidence="8">
    <location>
        <begin position="191"/>
        <end position="330"/>
    </location>
</feature>
<evidence type="ECO:0000256" key="7">
    <source>
        <dbReference type="ARBA" id="ARBA00023136"/>
    </source>
</evidence>
<gene>
    <name evidence="11" type="primary">MRVI1</name>
    <name evidence="11" type="ORF">DERF_009402</name>
</gene>
<feature type="compositionally biased region" description="Polar residues" evidence="9">
    <location>
        <begin position="929"/>
        <end position="946"/>
    </location>
</feature>
<feature type="compositionally biased region" description="Polar residues" evidence="9">
    <location>
        <begin position="793"/>
        <end position="808"/>
    </location>
</feature>
<keyword evidence="4 10" id="KW-0812">Transmembrane</keyword>
<dbReference type="InterPro" id="IPR008677">
    <property type="entry name" value="MRVI1"/>
</dbReference>
<feature type="compositionally biased region" description="Basic residues" evidence="9">
    <location>
        <begin position="864"/>
        <end position="874"/>
    </location>
</feature>
<dbReference type="PANTHER" id="PTHR15352:SF1">
    <property type="entry name" value="KASH5-LIKE COILED-COIL DOMAIN-CONTAINING PROTEIN"/>
    <property type="match status" value="1"/>
</dbReference>
<accession>A0A922HXW6</accession>
<comment type="caution">
    <text evidence="11">The sequence shown here is derived from an EMBL/GenBank/DDBJ whole genome shotgun (WGS) entry which is preliminary data.</text>
</comment>
<evidence type="ECO:0000256" key="3">
    <source>
        <dbReference type="ARBA" id="ARBA00022490"/>
    </source>
</evidence>
<feature type="region of interest" description="Disordered" evidence="9">
    <location>
        <begin position="837"/>
        <end position="957"/>
    </location>
</feature>
<evidence type="ECO:0000313" key="11">
    <source>
        <dbReference type="EMBL" id="KAH9510912.1"/>
    </source>
</evidence>
<name>A0A922HXW6_DERFA</name>